<evidence type="ECO:0000256" key="4">
    <source>
        <dbReference type="ARBA" id="ARBA00022801"/>
    </source>
</evidence>
<keyword evidence="5 8" id="KW-0520">NAD</keyword>
<dbReference type="SUPFAM" id="SSF51735">
    <property type="entry name" value="NAD(P)-binding Rossmann-fold domains"/>
    <property type="match status" value="1"/>
</dbReference>
<dbReference type="Gene3D" id="3.40.50.1480">
    <property type="entry name" value="Adenosylhomocysteinase-like"/>
    <property type="match status" value="2"/>
</dbReference>
<comment type="similarity">
    <text evidence="2 10">Belongs to the adenosylhomocysteinase family.</text>
</comment>
<feature type="binding site" evidence="7">
    <location>
        <position position="160"/>
    </location>
    <ligand>
        <name>substrate</name>
    </ligand>
</feature>
<sequence length="420" mass="45852">MPGLMSIRRRYGPDQPLKGARIAGCLHMTIQTAVLIETLVALGAEVTWTSCNIFSTQDHAAAAIAAAGVPVFAWKGETEEEYNWCLDQQLSAFKDGKKLNLILDDGGDLTSLVHEKYPEQLKDCYGLSEETTTGVHHLYRMLKEGKLLVPAINVNDSVTKSKFDNLYGCRESLIDGIKRATDVMIAGKVAVVAGYGDVGKGCADALRSMGARVLVTEIDPINALQAAVQGYQVTTMEEAAPQGQIFVTTTGCRDILVGRHFEVMRNDAIVCNIGHFDIEIDVAWLKANAKSVQNIKPQVDRYTMANGRHIILLAEGRLVNLGCATGHSSFVMSCSFSNQVLAQIALFKAEDAEFGKKYVEFGTTGKKPVGVYVLPKALDEQVALQHLEHVNAKLSQLTPVQAEYLGLEVTGPFKADHYRY</sequence>
<proteinExistence type="inferred from homology"/>
<comment type="pathway">
    <text evidence="1 9">Amino-acid biosynthesis; L-homocysteine biosynthesis; L-homocysteine from S-adenosyl-L-homocysteine: step 1/1.</text>
</comment>
<dbReference type="UniPathway" id="UPA00314">
    <property type="reaction ID" value="UER00076"/>
</dbReference>
<comment type="catalytic activity">
    <reaction evidence="9">
        <text>S-adenosyl-L-homocysteine + H2O = L-homocysteine + adenosine</text>
        <dbReference type="Rhea" id="RHEA:21708"/>
        <dbReference type="ChEBI" id="CHEBI:15377"/>
        <dbReference type="ChEBI" id="CHEBI:16335"/>
        <dbReference type="ChEBI" id="CHEBI:57856"/>
        <dbReference type="ChEBI" id="CHEBI:58199"/>
        <dbReference type="EC" id="3.13.2.1"/>
    </reaction>
</comment>
<feature type="binding site" evidence="8">
    <location>
        <position position="217"/>
    </location>
    <ligand>
        <name>NAD(+)</name>
        <dbReference type="ChEBI" id="CHEBI:57540"/>
    </ligand>
</feature>
<evidence type="ECO:0000256" key="1">
    <source>
        <dbReference type="ARBA" id="ARBA00005195"/>
    </source>
</evidence>
<dbReference type="NCBIfam" id="TIGR00936">
    <property type="entry name" value="ahcY"/>
    <property type="match status" value="1"/>
</dbReference>
<feature type="binding site" evidence="7">
    <location>
        <position position="105"/>
    </location>
    <ligand>
        <name>substrate</name>
    </ligand>
</feature>
<feature type="binding site" evidence="7">
    <location>
        <position position="29"/>
    </location>
    <ligand>
        <name>substrate</name>
    </ligand>
</feature>
<dbReference type="SMART" id="SM00997">
    <property type="entry name" value="AdoHcyase_NAD"/>
    <property type="match status" value="1"/>
</dbReference>
<feature type="binding site" evidence="7">
    <location>
        <position position="130"/>
    </location>
    <ligand>
        <name>substrate</name>
    </ligand>
</feature>
<dbReference type="EMBL" id="KV878176">
    <property type="protein sequence ID" value="OJI90703.1"/>
    <property type="molecule type" value="Genomic_DNA"/>
</dbReference>
<dbReference type="EC" id="3.13.2.1" evidence="6 9"/>
<protein>
    <recommendedName>
        <fullName evidence="6 9">Adenosylhomocysteinase</fullName>
        <ecNumber evidence="6 9">3.13.2.1</ecNumber>
    </recommendedName>
</protein>
<dbReference type="GO" id="GO:0033353">
    <property type="term" value="P:S-adenosylmethionine cycle"/>
    <property type="evidence" value="ECO:0007669"/>
    <property type="project" value="TreeGrafter"/>
</dbReference>
<gene>
    <name evidence="12" type="ORF">ASPTUDRAFT_37455</name>
</gene>
<feature type="binding site" evidence="8">
    <location>
        <begin position="273"/>
        <end position="275"/>
    </location>
    <ligand>
        <name>NAD(+)</name>
        <dbReference type="ChEBI" id="CHEBI:57540"/>
    </ligand>
</feature>
<organism evidence="12 13">
    <name type="scientific">Aspergillus tubingensis (strain CBS 134.48)</name>
    <dbReference type="NCBI Taxonomy" id="767770"/>
    <lineage>
        <taxon>Eukaryota</taxon>
        <taxon>Fungi</taxon>
        <taxon>Dikarya</taxon>
        <taxon>Ascomycota</taxon>
        <taxon>Pezizomycotina</taxon>
        <taxon>Eurotiomycetes</taxon>
        <taxon>Eurotiomycetidae</taxon>
        <taxon>Eurotiales</taxon>
        <taxon>Aspergillaceae</taxon>
        <taxon>Aspergillus</taxon>
        <taxon>Aspergillus subgen. Circumdati</taxon>
    </lineage>
</organism>
<dbReference type="InterPro" id="IPR015878">
    <property type="entry name" value="Ado_hCys_hydrolase_NAD-bd"/>
</dbReference>
<dbReference type="NCBIfam" id="NF004005">
    <property type="entry name" value="PRK05476.2-3"/>
    <property type="match status" value="1"/>
</dbReference>
<evidence type="ECO:0000256" key="3">
    <source>
        <dbReference type="ARBA" id="ARBA00022563"/>
    </source>
</evidence>
<evidence type="ECO:0000256" key="5">
    <source>
        <dbReference type="ARBA" id="ARBA00023027"/>
    </source>
</evidence>
<feature type="binding site" evidence="8">
    <location>
        <position position="222"/>
    </location>
    <ligand>
        <name>NAD(+)</name>
        <dbReference type="ChEBI" id="CHEBI:57540"/>
    </ligand>
</feature>
<name>A0A1L9NNA5_ASPTC</name>
<dbReference type="InterPro" id="IPR000043">
    <property type="entry name" value="Adenosylhomocysteinase-like"/>
</dbReference>
<dbReference type="Proteomes" id="UP000184304">
    <property type="component" value="Unassembled WGS sequence"/>
</dbReference>
<dbReference type="PROSITE" id="PS00738">
    <property type="entry name" value="ADOHCYASE_1"/>
    <property type="match status" value="1"/>
</dbReference>
<dbReference type="InterPro" id="IPR036291">
    <property type="entry name" value="NAD(P)-bd_dom_sf"/>
</dbReference>
<keyword evidence="3 9" id="KW-0554">One-carbon metabolism</keyword>
<evidence type="ECO:0000256" key="8">
    <source>
        <dbReference type="PIRSR" id="PIRSR001109-2"/>
    </source>
</evidence>
<dbReference type="SMART" id="SM00996">
    <property type="entry name" value="AdoHcyase"/>
    <property type="match status" value="1"/>
</dbReference>
<dbReference type="FunFam" id="3.40.50.720:FF:000004">
    <property type="entry name" value="Adenosylhomocysteinase"/>
    <property type="match status" value="1"/>
</dbReference>
<evidence type="ECO:0000313" key="13">
    <source>
        <dbReference type="Proteomes" id="UP000184304"/>
    </source>
</evidence>
<dbReference type="AlphaFoldDB" id="A0A1L9NNA5"/>
<dbReference type="InterPro" id="IPR020082">
    <property type="entry name" value="S-Ado-L-homoCys_hydrolase_CS"/>
</dbReference>
<comment type="cofactor">
    <cofactor evidence="8 9">
        <name>NAD(+)</name>
        <dbReference type="ChEBI" id="CHEBI:57540"/>
    </cofactor>
    <text evidence="8 9">Binds 1 NAD(+) per subunit.</text>
</comment>
<evidence type="ECO:0000256" key="2">
    <source>
        <dbReference type="ARBA" id="ARBA00007122"/>
    </source>
</evidence>
<dbReference type="Pfam" id="PF05221">
    <property type="entry name" value="AdoHcyase"/>
    <property type="match status" value="1"/>
</dbReference>
<evidence type="ECO:0000256" key="9">
    <source>
        <dbReference type="RuleBase" id="RU000548"/>
    </source>
</evidence>
<feature type="binding site" evidence="7">
    <location>
        <position position="164"/>
    </location>
    <ligand>
        <name>substrate</name>
    </ligand>
</feature>
<keyword evidence="4 9" id="KW-0378">Hydrolase</keyword>
<dbReference type="PROSITE" id="PS00739">
    <property type="entry name" value="ADOHCYASE_2"/>
    <property type="match status" value="1"/>
</dbReference>
<evidence type="ECO:0000313" key="12">
    <source>
        <dbReference type="EMBL" id="OJI90703.1"/>
    </source>
</evidence>
<feature type="domain" description="S-adenosyl-L-homocysteine hydrolase NAD binding" evidence="11">
    <location>
        <begin position="165"/>
        <end position="326"/>
    </location>
</feature>
<evidence type="ECO:0000256" key="10">
    <source>
        <dbReference type="RuleBase" id="RU004166"/>
    </source>
</evidence>
<keyword evidence="13" id="KW-1185">Reference proteome</keyword>
<accession>A0A1L9NNA5</accession>
<feature type="binding site" evidence="8">
    <location>
        <begin position="131"/>
        <end position="133"/>
    </location>
    <ligand>
        <name>NAD(+)</name>
        <dbReference type="ChEBI" id="CHEBI:57540"/>
    </ligand>
</feature>
<dbReference type="OrthoDB" id="10007170at2759"/>
<evidence type="ECO:0000256" key="6">
    <source>
        <dbReference type="ARBA" id="ARBA00034527"/>
    </source>
</evidence>
<dbReference type="CDD" id="cd00401">
    <property type="entry name" value="SAHH"/>
    <property type="match status" value="1"/>
</dbReference>
<feature type="binding site" evidence="8">
    <location>
        <begin position="196"/>
        <end position="201"/>
    </location>
    <ligand>
        <name>NAD(+)</name>
        <dbReference type="ChEBI" id="CHEBI:57540"/>
    </ligand>
</feature>
<dbReference type="Gene3D" id="3.40.50.720">
    <property type="entry name" value="NAD(P)-binding Rossmann-like Domain"/>
    <property type="match status" value="1"/>
</dbReference>
<dbReference type="GO" id="GO:0005829">
    <property type="term" value="C:cytosol"/>
    <property type="evidence" value="ECO:0007669"/>
    <property type="project" value="TreeGrafter"/>
</dbReference>
<dbReference type="VEuPathDB" id="FungiDB:ASPTUDRAFT_37455"/>
<feature type="binding site" evidence="8">
    <location>
        <position position="327"/>
    </location>
    <ligand>
        <name>NAD(+)</name>
        <dbReference type="ChEBI" id="CHEBI:57540"/>
    </ligand>
</feature>
<dbReference type="PANTHER" id="PTHR23420:SF0">
    <property type="entry name" value="ADENOSYLHOMOCYSTEINASE"/>
    <property type="match status" value="1"/>
</dbReference>
<dbReference type="GO" id="GO:0006730">
    <property type="term" value="P:one-carbon metabolic process"/>
    <property type="evidence" value="ECO:0007669"/>
    <property type="project" value="UniProtKB-KW"/>
</dbReference>
<feature type="binding site" evidence="8">
    <location>
        <position position="320"/>
    </location>
    <ligand>
        <name>NAD(+)</name>
        <dbReference type="ChEBI" id="CHEBI:57540"/>
    </ligand>
</feature>
<dbReference type="Pfam" id="PF00670">
    <property type="entry name" value="AdoHcyase_NAD"/>
    <property type="match status" value="1"/>
</dbReference>
<dbReference type="STRING" id="767770.A0A1L9NNA5"/>
<dbReference type="SUPFAM" id="SSF52283">
    <property type="entry name" value="Formate/glycerate dehydrogenase catalytic domain-like"/>
    <property type="match status" value="1"/>
</dbReference>
<dbReference type="InterPro" id="IPR042172">
    <property type="entry name" value="Adenosylhomocyst_ase-like_sf"/>
</dbReference>
<evidence type="ECO:0000259" key="11">
    <source>
        <dbReference type="SMART" id="SM00997"/>
    </source>
</evidence>
<dbReference type="PANTHER" id="PTHR23420">
    <property type="entry name" value="ADENOSYLHOMOCYSTEINASE"/>
    <property type="match status" value="1"/>
</dbReference>
<dbReference type="GO" id="GO:0004013">
    <property type="term" value="F:adenosylhomocysteinase activity"/>
    <property type="evidence" value="ECO:0007669"/>
    <property type="project" value="UniProtKB-EC"/>
</dbReference>
<dbReference type="OMA" id="YIGVTVE"/>
<dbReference type="PIRSF" id="PIRSF001109">
    <property type="entry name" value="Ad_hcy_hydrolase"/>
    <property type="match status" value="1"/>
</dbReference>
<reference evidence="13" key="1">
    <citation type="journal article" date="2017" name="Genome Biol.">
        <title>Comparative genomics reveals high biological diversity and specific adaptations in the industrially and medically important fungal genus Aspergillus.</title>
        <authorList>
            <person name="de Vries R.P."/>
            <person name="Riley R."/>
            <person name="Wiebenga A."/>
            <person name="Aguilar-Osorio G."/>
            <person name="Amillis S."/>
            <person name="Uchima C.A."/>
            <person name="Anderluh G."/>
            <person name="Asadollahi M."/>
            <person name="Askin M."/>
            <person name="Barry K."/>
            <person name="Battaglia E."/>
            <person name="Bayram O."/>
            <person name="Benocci T."/>
            <person name="Braus-Stromeyer S.A."/>
            <person name="Caldana C."/>
            <person name="Canovas D."/>
            <person name="Cerqueira G.C."/>
            <person name="Chen F."/>
            <person name="Chen W."/>
            <person name="Choi C."/>
            <person name="Clum A."/>
            <person name="Dos Santos R.A."/>
            <person name="Damasio A.R."/>
            <person name="Diallinas G."/>
            <person name="Emri T."/>
            <person name="Fekete E."/>
            <person name="Flipphi M."/>
            <person name="Freyberg S."/>
            <person name="Gallo A."/>
            <person name="Gournas C."/>
            <person name="Habgood R."/>
            <person name="Hainaut M."/>
            <person name="Harispe M.L."/>
            <person name="Henrissat B."/>
            <person name="Hilden K.S."/>
            <person name="Hope R."/>
            <person name="Hossain A."/>
            <person name="Karabika E."/>
            <person name="Karaffa L."/>
            <person name="Karanyi Z."/>
            <person name="Krasevec N."/>
            <person name="Kuo A."/>
            <person name="Kusch H."/>
            <person name="LaButti K."/>
            <person name="Lagendijk E.L."/>
            <person name="Lapidus A."/>
            <person name="Levasseur A."/>
            <person name="Lindquist E."/>
            <person name="Lipzen A."/>
            <person name="Logrieco A.F."/>
            <person name="MacCabe A."/>
            <person name="Maekelae M.R."/>
            <person name="Malavazi I."/>
            <person name="Melin P."/>
            <person name="Meyer V."/>
            <person name="Mielnichuk N."/>
            <person name="Miskei M."/>
            <person name="Molnar A.P."/>
            <person name="Mule G."/>
            <person name="Ngan C.Y."/>
            <person name="Orejas M."/>
            <person name="Orosz E."/>
            <person name="Ouedraogo J.P."/>
            <person name="Overkamp K.M."/>
            <person name="Park H.-S."/>
            <person name="Perrone G."/>
            <person name="Piumi F."/>
            <person name="Punt P.J."/>
            <person name="Ram A.F."/>
            <person name="Ramon A."/>
            <person name="Rauscher S."/>
            <person name="Record E."/>
            <person name="Riano-Pachon D.M."/>
            <person name="Robert V."/>
            <person name="Roehrig J."/>
            <person name="Ruller R."/>
            <person name="Salamov A."/>
            <person name="Salih N.S."/>
            <person name="Samson R.A."/>
            <person name="Sandor E."/>
            <person name="Sanguinetti M."/>
            <person name="Schuetze T."/>
            <person name="Sepcic K."/>
            <person name="Shelest E."/>
            <person name="Sherlock G."/>
            <person name="Sophianopoulou V."/>
            <person name="Squina F.M."/>
            <person name="Sun H."/>
            <person name="Susca A."/>
            <person name="Todd R.B."/>
            <person name="Tsang A."/>
            <person name="Unkles S.E."/>
            <person name="van de Wiele N."/>
            <person name="van Rossen-Uffink D."/>
            <person name="Oliveira J.V."/>
            <person name="Vesth T.C."/>
            <person name="Visser J."/>
            <person name="Yu J.-H."/>
            <person name="Zhou M."/>
            <person name="Andersen M.R."/>
            <person name="Archer D.B."/>
            <person name="Baker S.E."/>
            <person name="Benoit I."/>
            <person name="Brakhage A.A."/>
            <person name="Braus G.H."/>
            <person name="Fischer R."/>
            <person name="Frisvad J.C."/>
            <person name="Goldman G.H."/>
            <person name="Houbraken J."/>
            <person name="Oakley B."/>
            <person name="Pocsi I."/>
            <person name="Scazzocchio C."/>
            <person name="Seiboth B."/>
            <person name="vanKuyk P.A."/>
            <person name="Wortman J."/>
            <person name="Dyer P.S."/>
            <person name="Grigoriev I.V."/>
        </authorList>
    </citation>
    <scope>NUCLEOTIDE SEQUENCE [LARGE SCALE GENOMIC DNA]</scope>
    <source>
        <strain evidence="13">CBS 134.48</strain>
    </source>
</reference>
<evidence type="ECO:0000256" key="7">
    <source>
        <dbReference type="PIRSR" id="PIRSR001109-1"/>
    </source>
</evidence>